<dbReference type="AlphaFoldDB" id="A0A699VJB3"/>
<dbReference type="EMBL" id="BKCJ011417668">
    <property type="protein sequence ID" value="GFD31804.1"/>
    <property type="molecule type" value="Genomic_DNA"/>
</dbReference>
<proteinExistence type="predicted"/>
<comment type="caution">
    <text evidence="2">The sequence shown here is derived from an EMBL/GenBank/DDBJ whole genome shotgun (WGS) entry which is preliminary data.</text>
</comment>
<evidence type="ECO:0000256" key="1">
    <source>
        <dbReference type="SAM" id="MobiDB-lite"/>
    </source>
</evidence>
<accession>A0A699VJB3</accession>
<organism evidence="2">
    <name type="scientific">Tanacetum cinerariifolium</name>
    <name type="common">Dalmatian daisy</name>
    <name type="synonym">Chrysanthemum cinerariifolium</name>
    <dbReference type="NCBI Taxonomy" id="118510"/>
    <lineage>
        <taxon>Eukaryota</taxon>
        <taxon>Viridiplantae</taxon>
        <taxon>Streptophyta</taxon>
        <taxon>Embryophyta</taxon>
        <taxon>Tracheophyta</taxon>
        <taxon>Spermatophyta</taxon>
        <taxon>Magnoliopsida</taxon>
        <taxon>eudicotyledons</taxon>
        <taxon>Gunneridae</taxon>
        <taxon>Pentapetalae</taxon>
        <taxon>asterids</taxon>
        <taxon>campanulids</taxon>
        <taxon>Asterales</taxon>
        <taxon>Asteraceae</taxon>
        <taxon>Asteroideae</taxon>
        <taxon>Anthemideae</taxon>
        <taxon>Anthemidinae</taxon>
        <taxon>Tanacetum</taxon>
    </lineage>
</organism>
<sequence length="58" mass="6536">FTGESDDEEQDEFNYDNDGNDNGIPGDGEDIGLNKGMDNLRDVEEVHETIFEDEGLRN</sequence>
<feature type="non-terminal residue" evidence="2">
    <location>
        <position position="1"/>
    </location>
</feature>
<protein>
    <submittedName>
        <fullName evidence="2">Uncharacterized protein</fullName>
    </submittedName>
</protein>
<reference evidence="2" key="1">
    <citation type="journal article" date="2019" name="Sci. Rep.">
        <title>Draft genome of Tanacetum cinerariifolium, the natural source of mosquito coil.</title>
        <authorList>
            <person name="Yamashiro T."/>
            <person name="Shiraishi A."/>
            <person name="Satake H."/>
            <person name="Nakayama K."/>
        </authorList>
    </citation>
    <scope>NUCLEOTIDE SEQUENCE</scope>
</reference>
<evidence type="ECO:0000313" key="2">
    <source>
        <dbReference type="EMBL" id="GFD31804.1"/>
    </source>
</evidence>
<feature type="non-terminal residue" evidence="2">
    <location>
        <position position="58"/>
    </location>
</feature>
<gene>
    <name evidence="2" type="ORF">Tci_903773</name>
</gene>
<feature type="compositionally biased region" description="Acidic residues" evidence="1">
    <location>
        <begin position="1"/>
        <end position="19"/>
    </location>
</feature>
<feature type="region of interest" description="Disordered" evidence="1">
    <location>
        <begin position="1"/>
        <end position="35"/>
    </location>
</feature>
<name>A0A699VJB3_TANCI</name>